<reference evidence="13 14" key="1">
    <citation type="journal article" date="2019" name="Nat. Med.">
        <title>A library of human gut bacterial isolates paired with longitudinal multiomics data enables mechanistic microbiome research.</title>
        <authorList>
            <person name="Poyet M."/>
            <person name="Groussin M."/>
            <person name="Gibbons S.M."/>
            <person name="Avila-Pacheco J."/>
            <person name="Jiang X."/>
            <person name="Kearney S.M."/>
            <person name="Perrotta A.R."/>
            <person name="Berdy B."/>
            <person name="Zhao S."/>
            <person name="Lieberman T.D."/>
            <person name="Swanson P.K."/>
            <person name="Smith M."/>
            <person name="Roesemann S."/>
            <person name="Alexander J.E."/>
            <person name="Rich S.A."/>
            <person name="Livny J."/>
            <person name="Vlamakis H."/>
            <person name="Clish C."/>
            <person name="Bullock K."/>
            <person name="Deik A."/>
            <person name="Scott J."/>
            <person name="Pierce K.A."/>
            <person name="Xavier R.J."/>
            <person name="Alm E.J."/>
        </authorList>
    </citation>
    <scope>NUCLEOTIDE SEQUENCE [LARGE SCALE GENOMIC DNA]</scope>
    <source>
        <strain evidence="13 14">BIOML-A2</strain>
    </source>
</reference>
<dbReference type="CDD" id="cd07341">
    <property type="entry name" value="M56_BlaR1_MecR1_like"/>
    <property type="match status" value="1"/>
</dbReference>
<dbReference type="PANTHER" id="PTHR33446">
    <property type="entry name" value="PROTEIN TONB-RELATED"/>
    <property type="match status" value="1"/>
</dbReference>
<gene>
    <name evidence="13" type="ORF">F2Y13_08575</name>
</gene>
<keyword evidence="4" id="KW-1003">Cell membrane</keyword>
<evidence type="ECO:0000256" key="7">
    <source>
        <dbReference type="ARBA" id="ARBA00022927"/>
    </source>
</evidence>
<evidence type="ECO:0000256" key="4">
    <source>
        <dbReference type="ARBA" id="ARBA00022475"/>
    </source>
</evidence>
<evidence type="ECO:0000256" key="6">
    <source>
        <dbReference type="ARBA" id="ARBA00022692"/>
    </source>
</evidence>
<name>A0A5B3G977_9BACT</name>
<keyword evidence="9 11" id="KW-0472">Membrane</keyword>
<accession>A0A5B3G977</accession>
<keyword evidence="7" id="KW-0653">Protein transport</keyword>
<dbReference type="Gene3D" id="3.30.1150.10">
    <property type="match status" value="2"/>
</dbReference>
<dbReference type="Pfam" id="PF13715">
    <property type="entry name" value="CarbopepD_reg_2"/>
    <property type="match status" value="1"/>
</dbReference>
<feature type="transmembrane region" description="Helical" evidence="11">
    <location>
        <begin position="6"/>
        <end position="25"/>
    </location>
</feature>
<feature type="transmembrane region" description="Helical" evidence="11">
    <location>
        <begin position="37"/>
        <end position="56"/>
    </location>
</feature>
<dbReference type="InterPro" id="IPR012910">
    <property type="entry name" value="Plug_dom"/>
</dbReference>
<evidence type="ECO:0000256" key="1">
    <source>
        <dbReference type="ARBA" id="ARBA00004383"/>
    </source>
</evidence>
<dbReference type="InterPro" id="IPR037066">
    <property type="entry name" value="Plug_dom_sf"/>
</dbReference>
<comment type="subcellular location">
    <subcellularLocation>
        <location evidence="1">Cell inner membrane</location>
        <topology evidence="1">Single-pass membrane protein</topology>
        <orientation evidence="1">Periplasmic side</orientation>
    </subcellularLocation>
</comment>
<evidence type="ECO:0000259" key="12">
    <source>
        <dbReference type="PROSITE" id="PS52015"/>
    </source>
</evidence>
<dbReference type="SUPFAM" id="SSF56935">
    <property type="entry name" value="Porins"/>
    <property type="match status" value="1"/>
</dbReference>
<dbReference type="InterPro" id="IPR006260">
    <property type="entry name" value="TonB/TolA_C"/>
</dbReference>
<dbReference type="GO" id="GO:0055085">
    <property type="term" value="P:transmembrane transport"/>
    <property type="evidence" value="ECO:0007669"/>
    <property type="project" value="InterPro"/>
</dbReference>
<proteinExistence type="inferred from homology"/>
<dbReference type="Pfam" id="PF05569">
    <property type="entry name" value="Peptidase_M56"/>
    <property type="match status" value="1"/>
</dbReference>
<evidence type="ECO:0000313" key="14">
    <source>
        <dbReference type="Proteomes" id="UP000323567"/>
    </source>
</evidence>
<feature type="domain" description="TonB C-terminal" evidence="12">
    <location>
        <begin position="632"/>
        <end position="730"/>
    </location>
</feature>
<keyword evidence="8 11" id="KW-1133">Transmembrane helix</keyword>
<comment type="caution">
    <text evidence="13">The sequence shown here is derived from an EMBL/GenBank/DDBJ whole genome shotgun (WGS) entry which is preliminary data.</text>
</comment>
<evidence type="ECO:0000256" key="3">
    <source>
        <dbReference type="ARBA" id="ARBA00022448"/>
    </source>
</evidence>
<organism evidence="13 14">
    <name type="scientific">Alistipes shahii</name>
    <dbReference type="NCBI Taxonomy" id="328814"/>
    <lineage>
        <taxon>Bacteria</taxon>
        <taxon>Pseudomonadati</taxon>
        <taxon>Bacteroidota</taxon>
        <taxon>Bacteroidia</taxon>
        <taxon>Bacteroidales</taxon>
        <taxon>Rikenellaceae</taxon>
        <taxon>Alistipes</taxon>
    </lineage>
</organism>
<evidence type="ECO:0000256" key="8">
    <source>
        <dbReference type="ARBA" id="ARBA00022989"/>
    </source>
</evidence>
<dbReference type="SUPFAM" id="SSF74653">
    <property type="entry name" value="TolA/TonB C-terminal domain"/>
    <property type="match status" value="2"/>
</dbReference>
<keyword evidence="6 11" id="KW-0812">Transmembrane</keyword>
<comment type="similarity">
    <text evidence="2">Belongs to the TonB family.</text>
</comment>
<dbReference type="PROSITE" id="PS52015">
    <property type="entry name" value="TONB_CTD"/>
    <property type="match status" value="2"/>
</dbReference>
<dbReference type="Pfam" id="PF07715">
    <property type="entry name" value="Plug"/>
    <property type="match status" value="1"/>
</dbReference>
<evidence type="ECO:0000256" key="2">
    <source>
        <dbReference type="ARBA" id="ARBA00006555"/>
    </source>
</evidence>
<feature type="region of interest" description="Disordered" evidence="10">
    <location>
        <begin position="388"/>
        <end position="415"/>
    </location>
</feature>
<dbReference type="EMBL" id="VVXK01000010">
    <property type="protein sequence ID" value="KAA2370114.1"/>
    <property type="molecule type" value="Genomic_DNA"/>
</dbReference>
<dbReference type="InterPro" id="IPR037682">
    <property type="entry name" value="TonB_C"/>
</dbReference>
<dbReference type="NCBIfam" id="TIGR01352">
    <property type="entry name" value="tonB_Cterm"/>
    <property type="match status" value="2"/>
</dbReference>
<dbReference type="Pfam" id="PF03544">
    <property type="entry name" value="TonB_C"/>
    <property type="match status" value="2"/>
</dbReference>
<evidence type="ECO:0000256" key="9">
    <source>
        <dbReference type="ARBA" id="ARBA00023136"/>
    </source>
</evidence>
<evidence type="ECO:0000256" key="5">
    <source>
        <dbReference type="ARBA" id="ARBA00022519"/>
    </source>
</evidence>
<dbReference type="RefSeq" id="WP_149887376.1">
    <property type="nucleotide sequence ID" value="NZ_DBFBVY010000134.1"/>
</dbReference>
<dbReference type="GO" id="GO:0098797">
    <property type="term" value="C:plasma membrane protein complex"/>
    <property type="evidence" value="ECO:0007669"/>
    <property type="project" value="TreeGrafter"/>
</dbReference>
<dbReference type="Gene3D" id="2.170.130.10">
    <property type="entry name" value="TonB-dependent receptor, plug domain"/>
    <property type="match status" value="1"/>
</dbReference>
<feature type="transmembrane region" description="Helical" evidence="11">
    <location>
        <begin position="94"/>
        <end position="113"/>
    </location>
</feature>
<dbReference type="PANTHER" id="PTHR33446:SF2">
    <property type="entry name" value="PROTEIN TONB"/>
    <property type="match status" value="1"/>
</dbReference>
<protein>
    <submittedName>
        <fullName evidence="13">TonB family protein</fullName>
    </submittedName>
</protein>
<keyword evidence="3" id="KW-0813">Transport</keyword>
<dbReference type="SUPFAM" id="SSF49464">
    <property type="entry name" value="Carboxypeptidase regulatory domain-like"/>
    <property type="match status" value="1"/>
</dbReference>
<dbReference type="InterPro" id="IPR008969">
    <property type="entry name" value="CarboxyPept-like_regulatory"/>
</dbReference>
<feature type="domain" description="TonB C-terminal" evidence="12">
    <location>
        <begin position="511"/>
        <end position="609"/>
    </location>
</feature>
<evidence type="ECO:0000256" key="10">
    <source>
        <dbReference type="SAM" id="MobiDB-lite"/>
    </source>
</evidence>
<dbReference type="NCBIfam" id="TIGR04057">
    <property type="entry name" value="SusC_RagA_signa"/>
    <property type="match status" value="1"/>
</dbReference>
<dbReference type="InterPro" id="IPR008756">
    <property type="entry name" value="Peptidase_M56"/>
</dbReference>
<dbReference type="GO" id="GO:0015031">
    <property type="term" value="P:protein transport"/>
    <property type="evidence" value="ECO:0007669"/>
    <property type="project" value="UniProtKB-KW"/>
</dbReference>
<evidence type="ECO:0000256" key="11">
    <source>
        <dbReference type="SAM" id="Phobius"/>
    </source>
</evidence>
<sequence>MKTLAIYALEVLACSGVLLAAYAILLERHVRFGWCRAYLLASTLLAAVIPLLRIPVWPGKVIEGAPTVALPAAEWTAEVVEEATPAITPEAICLAVYLIGVGLVAGVMLWQVVRIRRLRRGAAITRTERFTLVRTPQRIASFSFFRSIYLWDQIPAGELQAIVAHEASHVAHRHSAERVAMECMKAALWWNPFVWLAARRLTEAEEFEADSDVLAEGYDIEHYMKTIFRQLFGYSPEIANGLRDSLTKKRFKMMTTKTSGRHSLLRLAGTLPAVIGLLCAFSLTTRAAEVRIAETEKAPADETASQDATKKKVSVTVFQNGQPLPGAIVLISGSNVGTVTGKEGTAQISAAPGNELVISYVGCQTRKVRVSDKSGAESFEITLETESNKLDPVSVTPGDQKTPAPQSAAGAEKERKAKPLYIVDGVERTSIDEIDPNTIERISVLKNQSSTAVYGSRGKNGVIVVTTKGAAKPAADEAVFDEKTGSVEIASASTEDMPFLIVEKMPSFRGGDLNDFRAWVQEHLQYPAEAVERNIQGRVVVTFTIEKEGSASNILVLQSPDKLLADEARRVIASSPAGAWTPGEQRGEKVRVKYTLPVDFRLPQTESATVQGAPDGNEPFLVTEKMPSFRSGEIKDFRNWIQMHIQYPAEAMKNNIQGRVIVSFIVEKDGSVSNILVLQSPDKLLADEARRVIASSPAGAWTPGEQRGEKVRVKYTLPVDFYLQGSGDKLSERPEKPQGSLDGILVVGYGATSK</sequence>
<dbReference type="GO" id="GO:0031992">
    <property type="term" value="F:energy transducer activity"/>
    <property type="evidence" value="ECO:0007669"/>
    <property type="project" value="TreeGrafter"/>
</dbReference>
<dbReference type="Proteomes" id="UP000323567">
    <property type="component" value="Unassembled WGS sequence"/>
</dbReference>
<dbReference type="InterPro" id="IPR051045">
    <property type="entry name" value="TonB-dependent_transducer"/>
</dbReference>
<evidence type="ECO:0000313" key="13">
    <source>
        <dbReference type="EMBL" id="KAA2370114.1"/>
    </source>
</evidence>
<dbReference type="AlphaFoldDB" id="A0A5B3G977"/>
<dbReference type="InterPro" id="IPR023997">
    <property type="entry name" value="TonB-dep_OMP_SusC/RagA_CS"/>
</dbReference>
<keyword evidence="5" id="KW-0997">Cell inner membrane</keyword>
<feature type="transmembrane region" description="Helical" evidence="11">
    <location>
        <begin position="263"/>
        <end position="283"/>
    </location>
</feature>